<accession>A0ABC8TW35</accession>
<organism evidence="2 3">
    <name type="scientific">Ilex paraguariensis</name>
    <name type="common">yerba mate</name>
    <dbReference type="NCBI Taxonomy" id="185542"/>
    <lineage>
        <taxon>Eukaryota</taxon>
        <taxon>Viridiplantae</taxon>
        <taxon>Streptophyta</taxon>
        <taxon>Embryophyta</taxon>
        <taxon>Tracheophyta</taxon>
        <taxon>Spermatophyta</taxon>
        <taxon>Magnoliopsida</taxon>
        <taxon>eudicotyledons</taxon>
        <taxon>Gunneridae</taxon>
        <taxon>Pentapetalae</taxon>
        <taxon>asterids</taxon>
        <taxon>campanulids</taxon>
        <taxon>Aquifoliales</taxon>
        <taxon>Aquifoliaceae</taxon>
        <taxon>Ilex</taxon>
    </lineage>
</organism>
<reference evidence="2 3" key="1">
    <citation type="submission" date="2024-02" db="EMBL/GenBank/DDBJ databases">
        <authorList>
            <person name="Vignale AGUSTIN F."/>
            <person name="Sosa J E."/>
            <person name="Modenutti C."/>
        </authorList>
    </citation>
    <scope>NUCLEOTIDE SEQUENCE [LARGE SCALE GENOMIC DNA]</scope>
</reference>
<proteinExistence type="predicted"/>
<evidence type="ECO:0000313" key="3">
    <source>
        <dbReference type="Proteomes" id="UP001642360"/>
    </source>
</evidence>
<keyword evidence="3" id="KW-1185">Reference proteome</keyword>
<evidence type="ECO:0000313" key="2">
    <source>
        <dbReference type="EMBL" id="CAK9173708.1"/>
    </source>
</evidence>
<protein>
    <submittedName>
        <fullName evidence="2">Uncharacterized protein</fullName>
    </submittedName>
</protein>
<dbReference type="AlphaFoldDB" id="A0ABC8TW35"/>
<feature type="region of interest" description="Disordered" evidence="1">
    <location>
        <begin position="109"/>
        <end position="154"/>
    </location>
</feature>
<comment type="caution">
    <text evidence="2">The sequence shown here is derived from an EMBL/GenBank/DDBJ whole genome shotgun (WGS) entry which is preliminary data.</text>
</comment>
<evidence type="ECO:0000256" key="1">
    <source>
        <dbReference type="SAM" id="MobiDB-lite"/>
    </source>
</evidence>
<gene>
    <name evidence="2" type="ORF">ILEXP_LOCUS43439</name>
</gene>
<dbReference type="Proteomes" id="UP001642360">
    <property type="component" value="Unassembled WGS sequence"/>
</dbReference>
<name>A0ABC8TW35_9AQUA</name>
<sequence length="238" mass="25959">MVWLITDCAGLVYFSSWLCFNRIYFDWKRLDSCTHELICTPKLLKSGTGLKASLMSYLTKGIPEVKAECAGHSTEGVEKLPLPSTTSSPLPSISSRGLSWIDEFFDPEVSSSAPAQGQRQQEEGGLFQPPQPAPSSSSTGVGPHEPPTSEEVKSKLADFLSSFGRRKARANFIDRTERELEISAASPEKLGKLIQIMETLSRGPNKPNSGQNAAAKLTMELEAWAKRVASKPSTKKAI</sequence>
<dbReference type="EMBL" id="CAUOFW020006188">
    <property type="protein sequence ID" value="CAK9173708.1"/>
    <property type="molecule type" value="Genomic_DNA"/>
</dbReference>
<feature type="compositionally biased region" description="Polar residues" evidence="1">
    <location>
        <begin position="109"/>
        <end position="119"/>
    </location>
</feature>